<sequence>MSESPRATSSSTEPMLMPATSCEMRMSMCFPSVRVRRWPASSWVRQAYSVSKEALMEAAQS</sequence>
<comment type="caution">
    <text evidence="1">The sequence shown here is derived from an EMBL/GenBank/DDBJ whole genome shotgun (WGS) entry which is preliminary data.</text>
</comment>
<evidence type="ECO:0000313" key="1">
    <source>
        <dbReference type="EMBL" id="MFB9072579.1"/>
    </source>
</evidence>
<gene>
    <name evidence="1" type="ORF">ACFFX0_15785</name>
</gene>
<dbReference type="EMBL" id="JBHMFI010000001">
    <property type="protein sequence ID" value="MFB9072579.1"/>
    <property type="molecule type" value="Genomic_DNA"/>
</dbReference>
<accession>A0ABV5G0X1</accession>
<name>A0ABV5G0X1_9MICC</name>
<organism evidence="1 2">
    <name type="scientific">Citricoccus parietis</name>
    <dbReference type="NCBI Taxonomy" id="592307"/>
    <lineage>
        <taxon>Bacteria</taxon>
        <taxon>Bacillati</taxon>
        <taxon>Actinomycetota</taxon>
        <taxon>Actinomycetes</taxon>
        <taxon>Micrococcales</taxon>
        <taxon>Micrococcaceae</taxon>
        <taxon>Citricoccus</taxon>
    </lineage>
</organism>
<evidence type="ECO:0000313" key="2">
    <source>
        <dbReference type="Proteomes" id="UP001589575"/>
    </source>
</evidence>
<protein>
    <submittedName>
        <fullName evidence="1">Uncharacterized protein</fullName>
    </submittedName>
</protein>
<keyword evidence="2" id="KW-1185">Reference proteome</keyword>
<reference evidence="1 2" key="1">
    <citation type="submission" date="2024-09" db="EMBL/GenBank/DDBJ databases">
        <authorList>
            <person name="Sun Q."/>
            <person name="Mori K."/>
        </authorList>
    </citation>
    <scope>NUCLEOTIDE SEQUENCE [LARGE SCALE GENOMIC DNA]</scope>
    <source>
        <strain evidence="1 2">CCM 7609</strain>
    </source>
</reference>
<proteinExistence type="predicted"/>
<dbReference type="Proteomes" id="UP001589575">
    <property type="component" value="Unassembled WGS sequence"/>
</dbReference>